<reference evidence="2 3" key="1">
    <citation type="submission" date="2014-04" db="EMBL/GenBank/DDBJ databases">
        <authorList>
            <consortium name="DOE Joint Genome Institute"/>
            <person name="Kuo A."/>
            <person name="Kohler A."/>
            <person name="Costa M.D."/>
            <person name="Nagy L.G."/>
            <person name="Floudas D."/>
            <person name="Copeland A."/>
            <person name="Barry K.W."/>
            <person name="Cichocki N."/>
            <person name="Veneault-Fourrey C."/>
            <person name="LaButti K."/>
            <person name="Lindquist E.A."/>
            <person name="Lipzen A."/>
            <person name="Lundell T."/>
            <person name="Morin E."/>
            <person name="Murat C."/>
            <person name="Sun H."/>
            <person name="Tunlid A."/>
            <person name="Henrissat B."/>
            <person name="Grigoriev I.V."/>
            <person name="Hibbett D.S."/>
            <person name="Martin F."/>
            <person name="Nordberg H.P."/>
            <person name="Cantor M.N."/>
            <person name="Hua S.X."/>
        </authorList>
    </citation>
    <scope>NUCLEOTIDE SEQUENCE [LARGE SCALE GENOMIC DNA]</scope>
    <source>
        <strain evidence="2 3">441</strain>
    </source>
</reference>
<dbReference type="InterPro" id="IPR027267">
    <property type="entry name" value="AH/BAR_dom_sf"/>
</dbReference>
<dbReference type="OrthoDB" id="5599269at2759"/>
<dbReference type="Pfam" id="PF13805">
    <property type="entry name" value="Pil1"/>
    <property type="match status" value="1"/>
</dbReference>
<feature type="compositionally biased region" description="Polar residues" evidence="1">
    <location>
        <begin position="266"/>
        <end position="279"/>
    </location>
</feature>
<gene>
    <name evidence="2" type="ORF">PISMIDRAFT_676214</name>
</gene>
<feature type="compositionally biased region" description="Pro residues" evidence="1">
    <location>
        <begin position="772"/>
        <end position="782"/>
    </location>
</feature>
<dbReference type="HOGENOM" id="CLU_012875_0_0_1"/>
<reference evidence="3" key="2">
    <citation type="submission" date="2015-01" db="EMBL/GenBank/DDBJ databases">
        <title>Evolutionary Origins and Diversification of the Mycorrhizal Mutualists.</title>
        <authorList>
            <consortium name="DOE Joint Genome Institute"/>
            <consortium name="Mycorrhizal Genomics Consortium"/>
            <person name="Kohler A."/>
            <person name="Kuo A."/>
            <person name="Nagy L.G."/>
            <person name="Floudas D."/>
            <person name="Copeland A."/>
            <person name="Barry K.W."/>
            <person name="Cichocki N."/>
            <person name="Veneault-Fourrey C."/>
            <person name="LaButti K."/>
            <person name="Lindquist E.A."/>
            <person name="Lipzen A."/>
            <person name="Lundell T."/>
            <person name="Morin E."/>
            <person name="Murat C."/>
            <person name="Riley R."/>
            <person name="Ohm R."/>
            <person name="Sun H."/>
            <person name="Tunlid A."/>
            <person name="Henrissat B."/>
            <person name="Grigoriev I.V."/>
            <person name="Hibbett D.S."/>
            <person name="Martin F."/>
        </authorList>
    </citation>
    <scope>NUCLEOTIDE SEQUENCE [LARGE SCALE GENOMIC DNA]</scope>
    <source>
        <strain evidence="3">441</strain>
    </source>
</reference>
<dbReference type="Gene3D" id="1.20.1270.60">
    <property type="entry name" value="Arfaptin homology (AH) domain/BAR domain"/>
    <property type="match status" value="1"/>
</dbReference>
<feature type="compositionally biased region" description="Low complexity" evidence="1">
    <location>
        <begin position="653"/>
        <end position="674"/>
    </location>
</feature>
<evidence type="ECO:0008006" key="4">
    <source>
        <dbReference type="Google" id="ProtNLM"/>
    </source>
</evidence>
<feature type="compositionally biased region" description="Polar residues" evidence="1">
    <location>
        <begin position="675"/>
        <end position="687"/>
    </location>
</feature>
<feature type="compositionally biased region" description="Pro residues" evidence="1">
    <location>
        <begin position="688"/>
        <end position="699"/>
    </location>
</feature>
<feature type="region of interest" description="Disordered" evidence="1">
    <location>
        <begin position="239"/>
        <end position="334"/>
    </location>
</feature>
<feature type="compositionally biased region" description="Basic and acidic residues" evidence="1">
    <location>
        <begin position="407"/>
        <end position="416"/>
    </location>
</feature>
<feature type="compositionally biased region" description="Polar residues" evidence="1">
    <location>
        <begin position="304"/>
        <end position="329"/>
    </location>
</feature>
<dbReference type="Proteomes" id="UP000054018">
    <property type="component" value="Unassembled WGS sequence"/>
</dbReference>
<feature type="compositionally biased region" description="Basic and acidic residues" evidence="1">
    <location>
        <begin position="521"/>
        <end position="533"/>
    </location>
</feature>
<feature type="compositionally biased region" description="Polar residues" evidence="1">
    <location>
        <begin position="637"/>
        <end position="648"/>
    </location>
</feature>
<feature type="compositionally biased region" description="Low complexity" evidence="1">
    <location>
        <begin position="511"/>
        <end position="520"/>
    </location>
</feature>
<feature type="compositionally biased region" description="Low complexity" evidence="1">
    <location>
        <begin position="807"/>
        <end position="824"/>
    </location>
</feature>
<feature type="compositionally biased region" description="Polar residues" evidence="1">
    <location>
        <begin position="534"/>
        <end position="556"/>
    </location>
</feature>
<feature type="compositionally biased region" description="Polar residues" evidence="1">
    <location>
        <begin position="745"/>
        <end position="765"/>
    </location>
</feature>
<feature type="compositionally biased region" description="Polar residues" evidence="1">
    <location>
        <begin position="788"/>
        <end position="802"/>
    </location>
</feature>
<dbReference type="PANTHER" id="PTHR31962:SF6">
    <property type="entry name" value="EISOSOME COMPONENT PIL1-DOMAIN-CONTAINING PROTEIN"/>
    <property type="match status" value="1"/>
</dbReference>
<evidence type="ECO:0000313" key="3">
    <source>
        <dbReference type="Proteomes" id="UP000054018"/>
    </source>
</evidence>
<dbReference type="GO" id="GO:0036286">
    <property type="term" value="C:eisosome filament"/>
    <property type="evidence" value="ECO:0007669"/>
    <property type="project" value="TreeGrafter"/>
</dbReference>
<dbReference type="PANTHER" id="PTHR31962">
    <property type="entry name" value="SPHINGOLIPID LONG CHAIN BASE-RESPONSIVE PROTEIN PIL1"/>
    <property type="match status" value="1"/>
</dbReference>
<protein>
    <recommendedName>
        <fullName evidence="4">Eisosome component PIL1-domain-containing protein</fullName>
    </recommendedName>
</protein>
<feature type="compositionally biased region" description="Basic and acidic residues" evidence="1">
    <location>
        <begin position="891"/>
        <end position="900"/>
    </location>
</feature>
<proteinExistence type="predicted"/>
<dbReference type="AlphaFoldDB" id="A0A0C9ZKA0"/>
<feature type="compositionally biased region" description="Gly residues" evidence="1">
    <location>
        <begin position="910"/>
        <end position="921"/>
    </location>
</feature>
<dbReference type="GO" id="GO:0008289">
    <property type="term" value="F:lipid binding"/>
    <property type="evidence" value="ECO:0007669"/>
    <property type="project" value="TreeGrafter"/>
</dbReference>
<accession>A0A0C9ZKA0</accession>
<feature type="compositionally biased region" description="Basic and acidic residues" evidence="1">
    <location>
        <begin position="599"/>
        <end position="622"/>
    </location>
</feature>
<feature type="region of interest" description="Disordered" evidence="1">
    <location>
        <begin position="384"/>
        <end position="929"/>
    </location>
</feature>
<evidence type="ECO:0000256" key="1">
    <source>
        <dbReference type="SAM" id="MobiDB-lite"/>
    </source>
</evidence>
<evidence type="ECO:0000313" key="2">
    <source>
        <dbReference type="EMBL" id="KIK26384.1"/>
    </source>
</evidence>
<dbReference type="GO" id="GO:0070941">
    <property type="term" value="P:eisosome assembly"/>
    <property type="evidence" value="ECO:0007669"/>
    <property type="project" value="TreeGrafter"/>
</dbReference>
<keyword evidence="3" id="KW-1185">Reference proteome</keyword>
<organism evidence="2 3">
    <name type="scientific">Pisolithus microcarpus 441</name>
    <dbReference type="NCBI Taxonomy" id="765257"/>
    <lineage>
        <taxon>Eukaryota</taxon>
        <taxon>Fungi</taxon>
        <taxon>Dikarya</taxon>
        <taxon>Basidiomycota</taxon>
        <taxon>Agaricomycotina</taxon>
        <taxon>Agaricomycetes</taxon>
        <taxon>Agaricomycetidae</taxon>
        <taxon>Boletales</taxon>
        <taxon>Sclerodermatineae</taxon>
        <taxon>Pisolithaceae</taxon>
        <taxon>Pisolithus</taxon>
    </lineage>
</organism>
<dbReference type="STRING" id="765257.A0A0C9ZKA0"/>
<feature type="compositionally biased region" description="Basic and acidic residues" evidence="1">
    <location>
        <begin position="490"/>
        <end position="504"/>
    </location>
</feature>
<dbReference type="InterPro" id="IPR028245">
    <property type="entry name" value="PIL1/LSP1"/>
</dbReference>
<dbReference type="GO" id="GO:0005886">
    <property type="term" value="C:plasma membrane"/>
    <property type="evidence" value="ECO:0007669"/>
    <property type="project" value="TreeGrafter"/>
</dbReference>
<name>A0A0C9ZKA0_9AGAM</name>
<dbReference type="EMBL" id="KN833702">
    <property type="protein sequence ID" value="KIK26384.1"/>
    <property type="molecule type" value="Genomic_DNA"/>
</dbReference>
<feature type="compositionally biased region" description="Polar residues" evidence="1">
    <location>
        <begin position="464"/>
        <end position="480"/>
    </location>
</feature>
<dbReference type="GO" id="GO:0006897">
    <property type="term" value="P:endocytosis"/>
    <property type="evidence" value="ECO:0007669"/>
    <property type="project" value="TreeGrafter"/>
</dbReference>
<sequence>MFKSAATKIAHNSTIPALAVGNRDLRPLQDLITAEKSVLVSLQRLSTDLTKASEALRIWGQGEGDDLGDVLTASTTILSHFSAALTTWASLHHTVRDNMKSVRTREEALDDLRRRRKRVGASAESAEKKLHKMSPEHKNLGAQTDILNKLREEMRVMDGDILREEAALGDYKRKCTKNWMALKFGGLVECCEKGNIVGDIGKTIIQEIPDIVTTPGFPRPPYTGRGRVNDYVEEAQRTVDQVRFSATPSESRYRLPEAPTSEEQNHTGPSLEQTQSHVTAHQIPTPHHDFTPNTGERGTRPPRRQSTSTNDFGVRGTSNDEPQHSQFSSLPFRGRGDPALVTEEFDPFSLSTLANGAVGEEPSLMASITDALSKSHRGMSMDQTTSISHASVDPVPKYEPTTGSEGHNYHGDRKGGDAGMGHKRTTARRSTSPPVLPPGAAPAAIRAWDDGMSQGEDGAHSDRPASSSERASQQRIPSSETDGEEEEGLPYDRDDTSYEGEARGRDHRRSGVSSLEASSESGHEREIREKTSTDAESSVIHSTPSTGSETAFTHNLESSKSDVTLHSRAASRRIPRVPPPTLEADFTNMNQPPSLAQIPRDETPSTVEDSTHKDNTTDEHARNAAAAREISRELETLGSSLAPTSNQPVPLYVVQQPSQESSSPSRPSVSPLQVAQHSRNLSQSPHRSTPPSPLAPPSAPFTNRSVSPARPSAFSAEKLPTPYGEGRPLPSPIVSARGSPLHLPASSSRSTQLDTPESSSPSQRSPLYRTPPEYPRPTPPFSSPLMAKSTSSLGNVSGTNGAPRTIAAAAFRRQQQARSASHAANGDTSGPADTSPLVLRRQSPAPTVPPKNSSAPTRRLSVVNPDPRTVSDEEGDDFDYIAAYGGGGSTAEREGTERGHGHSRSPSLGRGVGSGGGGGYAAGKYSSEL</sequence>